<keyword evidence="2" id="KW-0812">Transmembrane</keyword>
<dbReference type="STRING" id="1308866.J416_09454"/>
<keyword evidence="2" id="KW-0472">Membrane</keyword>
<proteinExistence type="predicted"/>
<evidence type="ECO:0000256" key="1">
    <source>
        <dbReference type="SAM" id="Coils"/>
    </source>
</evidence>
<evidence type="ECO:0000256" key="2">
    <source>
        <dbReference type="SAM" id="Phobius"/>
    </source>
</evidence>
<organism evidence="3 4">
    <name type="scientific">Gracilibacillus halophilus YIM-C55.5</name>
    <dbReference type="NCBI Taxonomy" id="1308866"/>
    <lineage>
        <taxon>Bacteria</taxon>
        <taxon>Bacillati</taxon>
        <taxon>Bacillota</taxon>
        <taxon>Bacilli</taxon>
        <taxon>Bacillales</taxon>
        <taxon>Bacillaceae</taxon>
        <taxon>Gracilibacillus</taxon>
    </lineage>
</organism>
<dbReference type="EMBL" id="APML01000033">
    <property type="protein sequence ID" value="ENH96713.1"/>
    <property type="molecule type" value="Genomic_DNA"/>
</dbReference>
<dbReference type="PATRIC" id="fig|1308866.3.peg.1916"/>
<dbReference type="OrthoDB" id="9893350at2"/>
<feature type="coiled-coil region" evidence="1">
    <location>
        <begin position="79"/>
        <end position="106"/>
    </location>
</feature>
<comment type="caution">
    <text evidence="3">The sequence shown here is derived from an EMBL/GenBank/DDBJ whole genome shotgun (WGS) entry which is preliminary data.</text>
</comment>
<name>N4W8T5_9BACI</name>
<keyword evidence="1" id="KW-0175">Coiled coil</keyword>
<evidence type="ECO:0000313" key="3">
    <source>
        <dbReference type="EMBL" id="ENH96713.1"/>
    </source>
</evidence>
<dbReference type="AlphaFoldDB" id="N4W8T5"/>
<keyword evidence="4" id="KW-1185">Reference proteome</keyword>
<sequence>MDVNQVIDVLVEQNKHFKDVLLWSIGGILTILFLFVGTNLYAVKKFRKDELDKITSDVKSELKESYLSNLKSEVIKDLELKLNEKVESYENKININEAKISDTKDEIKEINYNEKKINGKIYELEGDLWDLKGIDANALNYYIKAGILHSEYNKGNLNSILNKIEKNLDRKSELTIWDKSELNNLFESLPDGYATQLNSIVNKIEEK</sequence>
<dbReference type="RefSeq" id="WP_003469016.1">
    <property type="nucleotide sequence ID" value="NZ_APML01000033.1"/>
</dbReference>
<reference evidence="3 4" key="1">
    <citation type="submission" date="2013-03" db="EMBL/GenBank/DDBJ databases">
        <title>Draft genome sequence of Gracibacillus halophilus YIM-C55.5, a moderately halophilic and thermophilic organism from the Xiaochaidamu salt lake.</title>
        <authorList>
            <person name="Sugumar T."/>
            <person name="Polireddy D.R."/>
            <person name="Antony A."/>
            <person name="Madhava Y.R."/>
            <person name="Sivakumar N."/>
        </authorList>
    </citation>
    <scope>NUCLEOTIDE SEQUENCE [LARGE SCALE GENOMIC DNA]</scope>
    <source>
        <strain evidence="3 4">YIM-C55.5</strain>
    </source>
</reference>
<keyword evidence="2" id="KW-1133">Transmembrane helix</keyword>
<evidence type="ECO:0000313" key="4">
    <source>
        <dbReference type="Proteomes" id="UP000012283"/>
    </source>
</evidence>
<feature type="transmembrane region" description="Helical" evidence="2">
    <location>
        <begin position="20"/>
        <end position="43"/>
    </location>
</feature>
<dbReference type="Proteomes" id="UP000012283">
    <property type="component" value="Unassembled WGS sequence"/>
</dbReference>
<protein>
    <submittedName>
        <fullName evidence="3">Uncharacterized protein</fullName>
    </submittedName>
</protein>
<accession>N4W8T5</accession>
<gene>
    <name evidence="3" type="ORF">J416_09454</name>
</gene>